<keyword evidence="8 14" id="KW-0863">Zinc-finger</keyword>
<accession>A0A7J0GX79</accession>
<dbReference type="PANTHER" id="PTHR46913:SF22">
    <property type="entry name" value="RING-TYPE E3 UBIQUITIN TRANSFERASE"/>
    <property type="match status" value="1"/>
</dbReference>
<comment type="catalytic activity">
    <reaction evidence="1">
        <text>S-ubiquitinyl-[E2 ubiquitin-conjugating enzyme]-L-cysteine + [acceptor protein]-L-lysine = [E2 ubiquitin-conjugating enzyme]-L-cysteine + N(6)-ubiquitinyl-[acceptor protein]-L-lysine.</text>
        <dbReference type="EC" id="2.3.2.27"/>
    </reaction>
</comment>
<evidence type="ECO:0000256" key="5">
    <source>
        <dbReference type="ARBA" id="ARBA00022679"/>
    </source>
</evidence>
<dbReference type="FunFam" id="3.30.40.10:FF:000233">
    <property type="entry name" value="RING-H2 finger protein ATL54"/>
    <property type="match status" value="1"/>
</dbReference>
<feature type="transmembrane region" description="Helical" evidence="16">
    <location>
        <begin position="53"/>
        <end position="76"/>
    </location>
</feature>
<comment type="subcellular location">
    <subcellularLocation>
        <location evidence="2">Membrane</location>
        <topology evidence="2">Single-pass membrane protein</topology>
    </subcellularLocation>
</comment>
<dbReference type="UniPathway" id="UPA00143"/>
<dbReference type="SMART" id="SM00184">
    <property type="entry name" value="RING"/>
    <property type="match status" value="1"/>
</dbReference>
<dbReference type="Pfam" id="PF13639">
    <property type="entry name" value="zf-RING_2"/>
    <property type="match status" value="1"/>
</dbReference>
<keyword evidence="11 16" id="KW-1133">Transmembrane helix</keyword>
<dbReference type="SUPFAM" id="SSF57850">
    <property type="entry name" value="RING/U-box"/>
    <property type="match status" value="1"/>
</dbReference>
<evidence type="ECO:0000256" key="11">
    <source>
        <dbReference type="ARBA" id="ARBA00022989"/>
    </source>
</evidence>
<comment type="caution">
    <text evidence="18">The sequence shown here is derived from an EMBL/GenBank/DDBJ whole genome shotgun (WGS) entry which is preliminary data.</text>
</comment>
<keyword evidence="5" id="KW-0808">Transferase</keyword>
<dbReference type="CDD" id="cd16461">
    <property type="entry name" value="RING-H2_EL5-like"/>
    <property type="match status" value="1"/>
</dbReference>
<dbReference type="GO" id="GO:0016020">
    <property type="term" value="C:membrane"/>
    <property type="evidence" value="ECO:0007669"/>
    <property type="project" value="UniProtKB-SubCell"/>
</dbReference>
<comment type="pathway">
    <text evidence="3">Protein modification; protein ubiquitination.</text>
</comment>
<dbReference type="InterPro" id="IPR013083">
    <property type="entry name" value="Znf_RING/FYVE/PHD"/>
</dbReference>
<feature type="domain" description="RING-type" evidence="17">
    <location>
        <begin position="143"/>
        <end position="185"/>
    </location>
</feature>
<evidence type="ECO:0000256" key="15">
    <source>
        <dbReference type="SAM" id="MobiDB-lite"/>
    </source>
</evidence>
<evidence type="ECO:0000256" key="8">
    <source>
        <dbReference type="ARBA" id="ARBA00022771"/>
    </source>
</evidence>
<evidence type="ECO:0000313" key="19">
    <source>
        <dbReference type="Proteomes" id="UP000585474"/>
    </source>
</evidence>
<dbReference type="GO" id="GO:0008270">
    <property type="term" value="F:zinc ion binding"/>
    <property type="evidence" value="ECO:0007669"/>
    <property type="project" value="UniProtKB-KW"/>
</dbReference>
<evidence type="ECO:0000256" key="13">
    <source>
        <dbReference type="ARBA" id="ARBA00024209"/>
    </source>
</evidence>
<dbReference type="InterPro" id="IPR001841">
    <property type="entry name" value="Znf_RING"/>
</dbReference>
<protein>
    <recommendedName>
        <fullName evidence="4">RING-type E3 ubiquitin transferase</fullName>
        <ecNumber evidence="4">2.3.2.27</ecNumber>
    </recommendedName>
</protein>
<dbReference type="Gene3D" id="3.30.40.10">
    <property type="entry name" value="Zinc/RING finger domain, C3HC4 (zinc finger)"/>
    <property type="match status" value="1"/>
</dbReference>
<feature type="region of interest" description="Disordered" evidence="15">
    <location>
        <begin position="86"/>
        <end position="111"/>
    </location>
</feature>
<dbReference type="AlphaFoldDB" id="A0A7J0GX79"/>
<evidence type="ECO:0000256" key="16">
    <source>
        <dbReference type="SAM" id="Phobius"/>
    </source>
</evidence>
<dbReference type="InterPro" id="IPR044600">
    <property type="entry name" value="ATL1/ATL16-like"/>
</dbReference>
<evidence type="ECO:0000256" key="2">
    <source>
        <dbReference type="ARBA" id="ARBA00004167"/>
    </source>
</evidence>
<sequence>MGSLGNPKPWVPYGNTNDCSQGYCSLYCPQWCYLVFPPPPPLEFPGGSSGPNFSPLLIAIIGILASAFLLVSYYAIISKYCGNMDSPRRRENRDPSEELEESDDPSNHEPWHVATTGLDEALIKSIAVCKYKKGDGLIEGTDCSVCLSEFEEDESLRLLPKCSHAFHVACIDMWLKSHSNCPLCRANIIFVHAAPIQLLSPVTELGPPPNNESSSDEENPVVTENTEMSYRDEEILLGDEAPKTQLRAMSNLGNSEERDIIIEIRDEDDQRIRRSVSMDDLCQRRVFSIADALSVKQDEDFQMEVGSSKQLGIGVSKSVHRSCRALHCVMSPVSMKRSFSSGRFSFSRRGRGRNLLLPM</sequence>
<keyword evidence="10" id="KW-0862">Zinc</keyword>
<evidence type="ECO:0000256" key="7">
    <source>
        <dbReference type="ARBA" id="ARBA00022723"/>
    </source>
</evidence>
<reference evidence="18 19" key="1">
    <citation type="submission" date="2019-07" db="EMBL/GenBank/DDBJ databases">
        <title>De Novo Assembly of kiwifruit Actinidia rufa.</title>
        <authorList>
            <person name="Sugita-Konishi S."/>
            <person name="Sato K."/>
            <person name="Mori E."/>
            <person name="Abe Y."/>
            <person name="Kisaki G."/>
            <person name="Hamano K."/>
            <person name="Suezawa K."/>
            <person name="Otani M."/>
            <person name="Fukuda T."/>
            <person name="Manabe T."/>
            <person name="Gomi K."/>
            <person name="Tabuchi M."/>
            <person name="Akimitsu K."/>
            <person name="Kataoka I."/>
        </authorList>
    </citation>
    <scope>NUCLEOTIDE SEQUENCE [LARGE SCALE GENOMIC DNA]</scope>
    <source>
        <strain evidence="19">cv. Fuchu</strain>
    </source>
</reference>
<feature type="compositionally biased region" description="Basic and acidic residues" evidence="15">
    <location>
        <begin position="86"/>
        <end position="96"/>
    </location>
</feature>
<proteinExistence type="inferred from homology"/>
<comment type="similarity">
    <text evidence="13">Belongs to the RING-type zinc finger family. ATL subfamily.</text>
</comment>
<dbReference type="EC" id="2.3.2.27" evidence="4"/>
<evidence type="ECO:0000256" key="3">
    <source>
        <dbReference type="ARBA" id="ARBA00004906"/>
    </source>
</evidence>
<keyword evidence="7" id="KW-0479">Metal-binding</keyword>
<evidence type="ECO:0000256" key="10">
    <source>
        <dbReference type="ARBA" id="ARBA00022833"/>
    </source>
</evidence>
<keyword evidence="9" id="KW-0833">Ubl conjugation pathway</keyword>
<gene>
    <name evidence="18" type="ORF">Acr_24g0016450</name>
</gene>
<dbReference type="PANTHER" id="PTHR46913">
    <property type="entry name" value="RING-H2 FINGER PROTEIN ATL16"/>
    <property type="match status" value="1"/>
</dbReference>
<evidence type="ECO:0000256" key="6">
    <source>
        <dbReference type="ARBA" id="ARBA00022692"/>
    </source>
</evidence>
<dbReference type="PROSITE" id="PS50089">
    <property type="entry name" value="ZF_RING_2"/>
    <property type="match status" value="1"/>
</dbReference>
<organism evidence="18 19">
    <name type="scientific">Actinidia rufa</name>
    <dbReference type="NCBI Taxonomy" id="165716"/>
    <lineage>
        <taxon>Eukaryota</taxon>
        <taxon>Viridiplantae</taxon>
        <taxon>Streptophyta</taxon>
        <taxon>Embryophyta</taxon>
        <taxon>Tracheophyta</taxon>
        <taxon>Spermatophyta</taxon>
        <taxon>Magnoliopsida</taxon>
        <taxon>eudicotyledons</taxon>
        <taxon>Gunneridae</taxon>
        <taxon>Pentapetalae</taxon>
        <taxon>asterids</taxon>
        <taxon>Ericales</taxon>
        <taxon>Actinidiaceae</taxon>
        <taxon>Actinidia</taxon>
    </lineage>
</organism>
<evidence type="ECO:0000256" key="12">
    <source>
        <dbReference type="ARBA" id="ARBA00023136"/>
    </source>
</evidence>
<dbReference type="GO" id="GO:0016567">
    <property type="term" value="P:protein ubiquitination"/>
    <property type="evidence" value="ECO:0007669"/>
    <property type="project" value="UniProtKB-UniPathway"/>
</dbReference>
<evidence type="ECO:0000256" key="9">
    <source>
        <dbReference type="ARBA" id="ARBA00022786"/>
    </source>
</evidence>
<dbReference type="EMBL" id="BJWL01000024">
    <property type="protein sequence ID" value="GFZ15455.1"/>
    <property type="molecule type" value="Genomic_DNA"/>
</dbReference>
<keyword evidence="12 16" id="KW-0472">Membrane</keyword>
<keyword evidence="6 16" id="KW-0812">Transmembrane</keyword>
<evidence type="ECO:0000256" key="14">
    <source>
        <dbReference type="PROSITE-ProRule" id="PRU00175"/>
    </source>
</evidence>
<evidence type="ECO:0000313" key="18">
    <source>
        <dbReference type="EMBL" id="GFZ15455.1"/>
    </source>
</evidence>
<keyword evidence="19" id="KW-1185">Reference proteome</keyword>
<name>A0A7J0GX79_9ERIC</name>
<dbReference type="GO" id="GO:0061630">
    <property type="term" value="F:ubiquitin protein ligase activity"/>
    <property type="evidence" value="ECO:0007669"/>
    <property type="project" value="UniProtKB-EC"/>
</dbReference>
<dbReference type="OrthoDB" id="9984778at2759"/>
<evidence type="ECO:0000256" key="1">
    <source>
        <dbReference type="ARBA" id="ARBA00000900"/>
    </source>
</evidence>
<dbReference type="Proteomes" id="UP000585474">
    <property type="component" value="Unassembled WGS sequence"/>
</dbReference>
<evidence type="ECO:0000256" key="4">
    <source>
        <dbReference type="ARBA" id="ARBA00012483"/>
    </source>
</evidence>
<evidence type="ECO:0000259" key="17">
    <source>
        <dbReference type="PROSITE" id="PS50089"/>
    </source>
</evidence>